<dbReference type="Proteomes" id="UP000782610">
    <property type="component" value="Unassembled WGS sequence"/>
</dbReference>
<reference evidence="1" key="1">
    <citation type="submission" date="2020-07" db="EMBL/GenBank/DDBJ databases">
        <title>Huge and variable diversity of episymbiotic CPR bacteria and DPANN archaea in groundwater ecosystems.</title>
        <authorList>
            <person name="He C.Y."/>
            <person name="Keren R."/>
            <person name="Whittaker M."/>
            <person name="Farag I.F."/>
            <person name="Doudna J."/>
            <person name="Cate J.H.D."/>
            <person name="Banfield J.F."/>
        </authorList>
    </citation>
    <scope>NUCLEOTIDE SEQUENCE</scope>
    <source>
        <strain evidence="1">NC_groundwater_1586_Pr3_B-0.1um_66_15</strain>
    </source>
</reference>
<proteinExistence type="predicted"/>
<dbReference type="Pfam" id="PF05973">
    <property type="entry name" value="Gp49"/>
    <property type="match status" value="1"/>
</dbReference>
<evidence type="ECO:0000313" key="1">
    <source>
        <dbReference type="EMBL" id="MBI4922487.1"/>
    </source>
</evidence>
<gene>
    <name evidence="1" type="ORF">HY834_12120</name>
</gene>
<name>A0A933L3H6_9HYPH</name>
<protein>
    <submittedName>
        <fullName evidence="1">Type II toxin-antitoxin system RelE/ParE family toxin</fullName>
    </submittedName>
</protein>
<accession>A0A933L3H6</accession>
<sequence length="127" mass="14367">MRGEVPRKVSVVFYRTAGGAEVVLDWIRGLDDADRGAIGQDLMRVQYRWPVGMPLCKPLGHGLWEVRVALPNRRIARLLFSVRGGKILVLHGFVKKTQKTPADELTLARRRDKEFGIEEDEGKEDGK</sequence>
<dbReference type="InterPro" id="IPR009241">
    <property type="entry name" value="HigB-like"/>
</dbReference>
<evidence type="ECO:0000313" key="2">
    <source>
        <dbReference type="Proteomes" id="UP000782610"/>
    </source>
</evidence>
<dbReference type="AlphaFoldDB" id="A0A933L3H6"/>
<comment type="caution">
    <text evidence="1">The sequence shown here is derived from an EMBL/GenBank/DDBJ whole genome shotgun (WGS) entry which is preliminary data.</text>
</comment>
<organism evidence="1 2">
    <name type="scientific">Devosia nanyangense</name>
    <dbReference type="NCBI Taxonomy" id="1228055"/>
    <lineage>
        <taxon>Bacteria</taxon>
        <taxon>Pseudomonadati</taxon>
        <taxon>Pseudomonadota</taxon>
        <taxon>Alphaproteobacteria</taxon>
        <taxon>Hyphomicrobiales</taxon>
        <taxon>Devosiaceae</taxon>
        <taxon>Devosia</taxon>
    </lineage>
</organism>
<dbReference type="EMBL" id="JACRAF010000032">
    <property type="protein sequence ID" value="MBI4922487.1"/>
    <property type="molecule type" value="Genomic_DNA"/>
</dbReference>